<proteinExistence type="predicted"/>
<dbReference type="AlphaFoldDB" id="A0A5F8A297"/>
<reference evidence="2" key="1">
    <citation type="journal article" date="2007" name="Science">
        <title>Evolutionary and biomedical insights from the rhesus macaque genome.</title>
        <authorList>
            <person name="Gibbs R.A."/>
            <person name="Rogers J."/>
            <person name="Katze M.G."/>
            <person name="Bumgarner R."/>
            <person name="Weinstock G.M."/>
            <person name="Mardis E.R."/>
            <person name="Remington K.A."/>
            <person name="Strausberg R.L."/>
            <person name="Venter J.C."/>
            <person name="Wilson R.K."/>
            <person name="Batzer M.A."/>
            <person name="Bustamante C.D."/>
            <person name="Eichler E.E."/>
            <person name="Hahn M.W."/>
            <person name="Hardison R.C."/>
            <person name="Makova K.D."/>
            <person name="Miller W."/>
            <person name="Milosavljevic A."/>
            <person name="Palermo R.E."/>
            <person name="Siepel A."/>
            <person name="Sikela J.M."/>
            <person name="Attaway T."/>
            <person name="Bell S."/>
            <person name="Bernard K.E."/>
            <person name="Buhay C.J."/>
            <person name="Chandrabose M.N."/>
            <person name="Dao M."/>
            <person name="Davis C."/>
            <person name="Delehaunty K.D."/>
            <person name="Ding Y."/>
            <person name="Dinh H.H."/>
            <person name="Dugan-Rocha S."/>
            <person name="Fulton L.A."/>
            <person name="Gabisi R.A."/>
            <person name="Garner T.T."/>
            <person name="Godfrey J."/>
            <person name="Hawes A.C."/>
            <person name="Hernandez J."/>
            <person name="Hines S."/>
            <person name="Holder M."/>
            <person name="Hume J."/>
            <person name="Jhangiani S.N."/>
            <person name="Joshi V."/>
            <person name="Khan Z.M."/>
            <person name="Kirkness E.F."/>
            <person name="Cree A."/>
            <person name="Fowler R.G."/>
            <person name="Lee S."/>
            <person name="Lewis L.R."/>
            <person name="Li Z."/>
            <person name="Liu Y.-S."/>
            <person name="Moore S.M."/>
            <person name="Muzny D."/>
            <person name="Nazareth L.V."/>
            <person name="Ngo D.N."/>
            <person name="Okwuonu G.O."/>
            <person name="Pai G."/>
            <person name="Parker D."/>
            <person name="Paul H.A."/>
            <person name="Pfannkoch C."/>
            <person name="Pohl C.S."/>
            <person name="Rogers Y.-H.C."/>
            <person name="Ruiz S.J."/>
            <person name="Sabo A."/>
            <person name="Santibanez J."/>
            <person name="Schneider B.W."/>
            <person name="Smith S.M."/>
            <person name="Sodergren E."/>
            <person name="Svatek A.F."/>
            <person name="Utterback T.R."/>
            <person name="Vattathil S."/>
            <person name="Warren W."/>
            <person name="White C.S."/>
            <person name="Chinwalla A.T."/>
            <person name="Feng Y."/>
            <person name="Halpern A.L."/>
            <person name="Hillier L.W."/>
            <person name="Huang X."/>
            <person name="Minx P."/>
            <person name="Nelson J.O."/>
            <person name="Pepin K.H."/>
            <person name="Qin X."/>
            <person name="Sutton G.G."/>
            <person name="Venter E."/>
            <person name="Walenz B.P."/>
            <person name="Wallis J.W."/>
            <person name="Worley K.C."/>
            <person name="Yang S.-P."/>
            <person name="Jones S.M."/>
            <person name="Marra M.A."/>
            <person name="Rocchi M."/>
            <person name="Schein J.E."/>
            <person name="Baertsch R."/>
            <person name="Clarke L."/>
            <person name="Csuros M."/>
            <person name="Glasscock J."/>
            <person name="Harris R.A."/>
            <person name="Havlak P."/>
            <person name="Jackson A.R."/>
            <person name="Jiang H."/>
            <person name="Liu Y."/>
            <person name="Messina D.N."/>
            <person name="Shen Y."/>
            <person name="Song H.X.-Z."/>
            <person name="Wylie T."/>
            <person name="Zhang L."/>
            <person name="Birney E."/>
            <person name="Han K."/>
            <person name="Konkel M.K."/>
            <person name="Lee J."/>
            <person name="Smit A.F.A."/>
            <person name="Ullmer B."/>
            <person name="Wang H."/>
            <person name="Xing J."/>
            <person name="Burhans R."/>
            <person name="Cheng Z."/>
            <person name="Karro J.E."/>
            <person name="Ma J."/>
            <person name="Raney B."/>
            <person name="She X."/>
            <person name="Cox M.J."/>
            <person name="Demuth J.P."/>
            <person name="Dumas L.J."/>
            <person name="Han S.-G."/>
            <person name="Hopkins J."/>
            <person name="Karimpour-Fard A."/>
            <person name="Kim Y.H."/>
            <person name="Pollack J.R."/>
            <person name="Vinar T."/>
            <person name="Addo-Quaye C."/>
            <person name="Degenhardt J."/>
            <person name="Denby A."/>
            <person name="Hubisz M.J."/>
            <person name="Indap A."/>
            <person name="Kosiol C."/>
            <person name="Lahn B.T."/>
            <person name="Lawson H.A."/>
            <person name="Marklein A."/>
            <person name="Nielsen R."/>
            <person name="Vallender E.J."/>
            <person name="Clark A.G."/>
            <person name="Ferguson B."/>
            <person name="Hernandez R.D."/>
            <person name="Hirani K."/>
            <person name="Kehrer-Sawatzki H."/>
            <person name="Kolb J."/>
            <person name="Patil S."/>
            <person name="Pu L.-L."/>
            <person name="Ren Y."/>
            <person name="Smith D.G."/>
            <person name="Wheeler D.A."/>
            <person name="Schenck I."/>
            <person name="Ball E.V."/>
            <person name="Chen R."/>
            <person name="Cooper D.N."/>
            <person name="Giardine B."/>
            <person name="Hsu F."/>
            <person name="Kent W.J."/>
            <person name="Lesk A."/>
            <person name="Nelson D.L."/>
            <person name="O'brien W.E."/>
            <person name="Pruefer K."/>
            <person name="Stenson P.D."/>
            <person name="Wallace J.C."/>
            <person name="Ke H."/>
            <person name="Liu X.-M."/>
            <person name="Wang P."/>
            <person name="Xiang A.P."/>
            <person name="Yang F."/>
            <person name="Barber G.P."/>
            <person name="Haussler D."/>
            <person name="Karolchik D."/>
            <person name="Kern A.D."/>
            <person name="Kuhn R.M."/>
            <person name="Smith K.E."/>
            <person name="Zwieg A.S."/>
        </authorList>
    </citation>
    <scope>NUCLEOTIDE SEQUENCE [LARGE SCALE GENOMIC DNA]</scope>
    <source>
        <strain evidence="2">17573</strain>
    </source>
</reference>
<evidence type="ECO:0000313" key="2">
    <source>
        <dbReference type="Proteomes" id="UP000006718"/>
    </source>
</evidence>
<reference evidence="1" key="3">
    <citation type="submission" date="2025-08" db="UniProtKB">
        <authorList>
            <consortium name="Ensembl"/>
        </authorList>
    </citation>
    <scope>IDENTIFICATION</scope>
    <source>
        <strain evidence="1">17573</strain>
    </source>
</reference>
<dbReference type="PANTHER" id="PTHR46254:SF3">
    <property type="entry name" value="SECRETED PROTEIN"/>
    <property type="match status" value="1"/>
</dbReference>
<dbReference type="InParanoid" id="A0A5F8A297"/>
<reference evidence="1" key="4">
    <citation type="submission" date="2025-09" db="UniProtKB">
        <authorList>
            <consortium name="Ensembl"/>
        </authorList>
    </citation>
    <scope>IDENTIFICATION</scope>
    <source>
        <strain evidence="1">17573</strain>
    </source>
</reference>
<dbReference type="VEuPathDB" id="HostDB:ENSMMUG00000051312"/>
<protein>
    <submittedName>
        <fullName evidence="1">Uncharacterized protein</fullName>
    </submittedName>
</protein>
<keyword evidence="2" id="KW-1185">Reference proteome</keyword>
<organism evidence="1 2">
    <name type="scientific">Macaca mulatta</name>
    <name type="common">Rhesus macaque</name>
    <dbReference type="NCBI Taxonomy" id="9544"/>
    <lineage>
        <taxon>Eukaryota</taxon>
        <taxon>Metazoa</taxon>
        <taxon>Chordata</taxon>
        <taxon>Craniata</taxon>
        <taxon>Vertebrata</taxon>
        <taxon>Euteleostomi</taxon>
        <taxon>Mammalia</taxon>
        <taxon>Eutheria</taxon>
        <taxon>Euarchontoglires</taxon>
        <taxon>Primates</taxon>
        <taxon>Haplorrhini</taxon>
        <taxon>Catarrhini</taxon>
        <taxon>Cercopithecidae</taxon>
        <taxon>Cercopithecinae</taxon>
        <taxon>Macaca</taxon>
    </lineage>
</organism>
<dbReference type="Bgee" id="ENSMMUG00000051312">
    <property type="expression patterns" value="Expressed in adult mammalian kidney and 5 other cell types or tissues"/>
</dbReference>
<accession>A0A5F8A297</accession>
<dbReference type="Proteomes" id="UP000006718">
    <property type="component" value="Chromosome 16"/>
</dbReference>
<dbReference type="PANTHER" id="PTHR46254">
    <property type="entry name" value="PROTEIN GVQW1-RELATED"/>
    <property type="match status" value="1"/>
</dbReference>
<evidence type="ECO:0000313" key="1">
    <source>
        <dbReference type="Ensembl" id="ENSMMUP00000072021.1"/>
    </source>
</evidence>
<name>A0A5F8A297_MACMU</name>
<dbReference type="PRINTS" id="PR02045">
    <property type="entry name" value="F138DOMAIN"/>
</dbReference>
<sequence>MAQAGVQWHHLGSPQPLSPGFKRFSCLSLPSSWDYRHALSRPANFVFLVETGFLHVGQAGLKLLTSGDPPASASQSAGITGVSHRARPFLVSSSHPLSYPEATPCPSEGLQNINNSQPHTLPSSQHLQGRQWSSLLFHVGAGRDARHYPQTAEEATQVQRDWPAGKQARLGALAPALFPAWHCVPQHTYTCV</sequence>
<reference evidence="1" key="2">
    <citation type="submission" date="2019-01" db="EMBL/GenBank/DDBJ databases">
        <authorList>
            <person name="Graves T."/>
            <person name="Eichler E.E."/>
            <person name="Wilson R.K."/>
        </authorList>
    </citation>
    <scope>NUCLEOTIDE SEQUENCE [LARGE SCALE GENOMIC DNA]</scope>
    <source>
        <strain evidence="1">17573</strain>
    </source>
</reference>
<dbReference type="GeneTree" id="ENSGT00940000164709"/>
<dbReference type="Ensembl" id="ENSMMUT00000084425.1">
    <property type="protein sequence ID" value="ENSMMUP00000072021.1"/>
    <property type="gene ID" value="ENSMMUG00000051312.1"/>
</dbReference>